<gene>
    <name evidence="1" type="ORF">N782_00780</name>
</gene>
<keyword evidence="2" id="KW-1185">Reference proteome</keyword>
<sequence>MVESQGWEALVFVWVGGVVDPGTILLECGARKSVFARKFEIMIANFKFCSDFSKFAPKSRIML</sequence>
<organism evidence="1 2">
    <name type="scientific">Pontibacillus yanchengensis Y32</name>
    <dbReference type="NCBI Taxonomy" id="1385514"/>
    <lineage>
        <taxon>Bacteria</taxon>
        <taxon>Bacillati</taxon>
        <taxon>Bacillota</taxon>
        <taxon>Bacilli</taxon>
        <taxon>Bacillales</taxon>
        <taxon>Bacillaceae</taxon>
        <taxon>Pontibacillus</taxon>
    </lineage>
</organism>
<reference evidence="1 2" key="1">
    <citation type="journal article" date="2015" name="Stand. Genomic Sci.">
        <title>High quality draft genome sequence of the moderately halophilic bacterium Pontibacillus yanchengensis Y32(T) and comparison among Pontibacillus genomes.</title>
        <authorList>
            <person name="Huang J."/>
            <person name="Qiao Z.X."/>
            <person name="Tang J.W."/>
            <person name="Wang G."/>
        </authorList>
    </citation>
    <scope>NUCLEOTIDE SEQUENCE [LARGE SCALE GENOMIC DNA]</scope>
    <source>
        <strain evidence="1 2">Y32</strain>
    </source>
</reference>
<evidence type="ECO:0000313" key="2">
    <source>
        <dbReference type="Proteomes" id="UP000030147"/>
    </source>
</evidence>
<dbReference type="EMBL" id="AVBF01000001">
    <property type="protein sequence ID" value="KGP74712.1"/>
    <property type="molecule type" value="Genomic_DNA"/>
</dbReference>
<dbReference type="Proteomes" id="UP000030147">
    <property type="component" value="Unassembled WGS sequence"/>
</dbReference>
<name>A0A0A2TFS8_9BACI</name>
<dbReference type="AlphaFoldDB" id="A0A0A2TFS8"/>
<comment type="caution">
    <text evidence="1">The sequence shown here is derived from an EMBL/GenBank/DDBJ whole genome shotgun (WGS) entry which is preliminary data.</text>
</comment>
<protein>
    <submittedName>
        <fullName evidence="1">Uncharacterized protein</fullName>
    </submittedName>
</protein>
<accession>A0A0A2TFS8</accession>
<proteinExistence type="predicted"/>
<evidence type="ECO:0000313" key="1">
    <source>
        <dbReference type="EMBL" id="KGP74712.1"/>
    </source>
</evidence>
<dbReference type="STRING" id="1385514.N782_00780"/>